<dbReference type="InterPro" id="IPR000843">
    <property type="entry name" value="HTH_LacI"/>
</dbReference>
<dbReference type="PROSITE" id="PS50932">
    <property type="entry name" value="HTH_LACI_2"/>
    <property type="match status" value="1"/>
</dbReference>
<keyword evidence="7" id="KW-1185">Reference proteome</keyword>
<dbReference type="InterPro" id="IPR046335">
    <property type="entry name" value="LacI/GalR-like_sensor"/>
</dbReference>
<evidence type="ECO:0000259" key="5">
    <source>
        <dbReference type="PROSITE" id="PS50932"/>
    </source>
</evidence>
<dbReference type="InterPro" id="IPR010982">
    <property type="entry name" value="Lambda_DNA-bd_dom_sf"/>
</dbReference>
<dbReference type="GO" id="GO:0003677">
    <property type="term" value="F:DNA binding"/>
    <property type="evidence" value="ECO:0007669"/>
    <property type="project" value="UniProtKB-KW"/>
</dbReference>
<dbReference type="PROSITE" id="PS00356">
    <property type="entry name" value="HTH_LACI_1"/>
    <property type="match status" value="1"/>
</dbReference>
<keyword evidence="1" id="KW-0805">Transcription regulation</keyword>
<dbReference type="InterPro" id="IPR028082">
    <property type="entry name" value="Peripla_BP_I"/>
</dbReference>
<dbReference type="CDD" id="cd01574">
    <property type="entry name" value="PBP1_LacI"/>
    <property type="match status" value="1"/>
</dbReference>
<reference evidence="6 7" key="1">
    <citation type="submission" date="2021-01" db="EMBL/GenBank/DDBJ databases">
        <title>Sequencing the genomes of 1000 actinobacteria strains.</title>
        <authorList>
            <person name="Klenk H.-P."/>
        </authorList>
    </citation>
    <scope>NUCLEOTIDE SEQUENCE [LARGE SCALE GENOMIC DNA]</scope>
    <source>
        <strain evidence="6 7">DSM 46000</strain>
    </source>
</reference>
<accession>A0ABS2LGJ7</accession>
<dbReference type="CDD" id="cd01392">
    <property type="entry name" value="HTH_LacI"/>
    <property type="match status" value="1"/>
</dbReference>
<evidence type="ECO:0000256" key="3">
    <source>
        <dbReference type="ARBA" id="ARBA00023163"/>
    </source>
</evidence>
<protein>
    <submittedName>
        <fullName evidence="6">DNA-binding LacI/PurR family transcriptional regulator</fullName>
    </submittedName>
</protein>
<keyword evidence="2 6" id="KW-0238">DNA-binding</keyword>
<feature type="domain" description="HTH lacI-type" evidence="5">
    <location>
        <begin position="27"/>
        <end position="81"/>
    </location>
</feature>
<proteinExistence type="predicted"/>
<feature type="region of interest" description="Disordered" evidence="4">
    <location>
        <begin position="1"/>
        <end position="27"/>
    </location>
</feature>
<dbReference type="PANTHER" id="PTHR30146">
    <property type="entry name" value="LACI-RELATED TRANSCRIPTIONAL REPRESSOR"/>
    <property type="match status" value="1"/>
</dbReference>
<evidence type="ECO:0000256" key="1">
    <source>
        <dbReference type="ARBA" id="ARBA00023015"/>
    </source>
</evidence>
<dbReference type="Pfam" id="PF00356">
    <property type="entry name" value="LacI"/>
    <property type="match status" value="1"/>
</dbReference>
<evidence type="ECO:0000256" key="2">
    <source>
        <dbReference type="ARBA" id="ARBA00023125"/>
    </source>
</evidence>
<dbReference type="SUPFAM" id="SSF47413">
    <property type="entry name" value="lambda repressor-like DNA-binding domains"/>
    <property type="match status" value="1"/>
</dbReference>
<gene>
    <name evidence="6" type="ORF">JOD49_002471</name>
</gene>
<dbReference type="EMBL" id="JAFBBO010000001">
    <property type="protein sequence ID" value="MBM7479551.1"/>
    <property type="molecule type" value="Genomic_DNA"/>
</dbReference>
<dbReference type="RefSeq" id="WP_307822523.1">
    <property type="nucleotide sequence ID" value="NZ_BAAAVF010000014.1"/>
</dbReference>
<keyword evidence="3" id="KW-0804">Transcription</keyword>
<name>A0ABS2LGJ7_9CELL</name>
<dbReference type="Gene3D" id="1.10.260.40">
    <property type="entry name" value="lambda repressor-like DNA-binding domains"/>
    <property type="match status" value="1"/>
</dbReference>
<evidence type="ECO:0000313" key="7">
    <source>
        <dbReference type="Proteomes" id="UP000698059"/>
    </source>
</evidence>
<dbReference type="SMART" id="SM00354">
    <property type="entry name" value="HTH_LACI"/>
    <property type="match status" value="1"/>
</dbReference>
<evidence type="ECO:0000313" key="6">
    <source>
        <dbReference type="EMBL" id="MBM7479551.1"/>
    </source>
</evidence>
<evidence type="ECO:0000256" key="4">
    <source>
        <dbReference type="SAM" id="MobiDB-lite"/>
    </source>
</evidence>
<dbReference type="PANTHER" id="PTHR30146:SF109">
    <property type="entry name" value="HTH-TYPE TRANSCRIPTIONAL REGULATOR GALS"/>
    <property type="match status" value="1"/>
</dbReference>
<dbReference type="Proteomes" id="UP000698059">
    <property type="component" value="Unassembled WGS sequence"/>
</dbReference>
<dbReference type="Pfam" id="PF13377">
    <property type="entry name" value="Peripla_BP_3"/>
    <property type="match status" value="1"/>
</dbReference>
<dbReference type="Gene3D" id="3.40.50.2300">
    <property type="match status" value="2"/>
</dbReference>
<sequence>MERPSPPARTEPAQGRTTAVPARGRGPAMADVARVAGVSAQTVSRVLSGHPNVNETTRERVRAAVEQTGYRRNSLARALVTGRSKTIGVITHETDFYSGSAMMLGMQRAARDGGYFVSTASTASLSPASIAQAVDRLLDQGVDGLVIAVPVRDDESLGDLIHGTPTVVVDGMQSSATEVVAVDQVAAGRVATEHLLALGHETVWHLAGPASWNDANGRTAGWQAALHDAGRTEPPVLYGDWSPESGYRNGLVLGRLPEVTAVFVASDEMAFGLIRGLTERGRRVPEDVSVVGMDDIALAEYCSPPLTTVRQPFHLTGRLAIEHVIALIADPTTVHEPEVVLPELAVRLSTAPPR</sequence>
<comment type="caution">
    <text evidence="6">The sequence shown here is derived from an EMBL/GenBank/DDBJ whole genome shotgun (WGS) entry which is preliminary data.</text>
</comment>
<organism evidence="6 7">
    <name type="scientific">Oerskovia jenensis</name>
    <dbReference type="NCBI Taxonomy" id="162169"/>
    <lineage>
        <taxon>Bacteria</taxon>
        <taxon>Bacillati</taxon>
        <taxon>Actinomycetota</taxon>
        <taxon>Actinomycetes</taxon>
        <taxon>Micrococcales</taxon>
        <taxon>Cellulomonadaceae</taxon>
        <taxon>Oerskovia</taxon>
    </lineage>
</organism>
<dbReference type="SUPFAM" id="SSF53822">
    <property type="entry name" value="Periplasmic binding protein-like I"/>
    <property type="match status" value="1"/>
</dbReference>